<dbReference type="EMBL" id="ML993584">
    <property type="protein sequence ID" value="KAF2170790.1"/>
    <property type="molecule type" value="Genomic_DNA"/>
</dbReference>
<dbReference type="Proteomes" id="UP000799537">
    <property type="component" value="Unassembled WGS sequence"/>
</dbReference>
<dbReference type="AlphaFoldDB" id="A0A6A6CX62"/>
<accession>A0A6A6CX62</accession>
<reference evidence="1" key="1">
    <citation type="journal article" date="2020" name="Stud. Mycol.">
        <title>101 Dothideomycetes genomes: a test case for predicting lifestyles and emergence of pathogens.</title>
        <authorList>
            <person name="Haridas S."/>
            <person name="Albert R."/>
            <person name="Binder M."/>
            <person name="Bloem J."/>
            <person name="Labutti K."/>
            <person name="Salamov A."/>
            <person name="Andreopoulos B."/>
            <person name="Baker S."/>
            <person name="Barry K."/>
            <person name="Bills G."/>
            <person name="Bluhm B."/>
            <person name="Cannon C."/>
            <person name="Castanera R."/>
            <person name="Culley D."/>
            <person name="Daum C."/>
            <person name="Ezra D."/>
            <person name="Gonzalez J."/>
            <person name="Henrissat B."/>
            <person name="Kuo A."/>
            <person name="Liang C."/>
            <person name="Lipzen A."/>
            <person name="Lutzoni F."/>
            <person name="Magnuson J."/>
            <person name="Mondo S."/>
            <person name="Nolan M."/>
            <person name="Ohm R."/>
            <person name="Pangilinan J."/>
            <person name="Park H.-J."/>
            <person name="Ramirez L."/>
            <person name="Alfaro M."/>
            <person name="Sun H."/>
            <person name="Tritt A."/>
            <person name="Yoshinaga Y."/>
            <person name="Zwiers L.-H."/>
            <person name="Turgeon B."/>
            <person name="Goodwin S."/>
            <person name="Spatafora J."/>
            <person name="Crous P."/>
            <person name="Grigoriev I."/>
        </authorList>
    </citation>
    <scope>NUCLEOTIDE SEQUENCE</scope>
    <source>
        <strain evidence="1">ATCC 36951</strain>
    </source>
</reference>
<sequence length="225" mass="24535">MVQVKSYKLPPTTLIPNSPYPLLHYPGLLSGEALKPDQIHEKLAQNGWTTHWIFRYGPTQKSHYHSGAHECMTVLTGTATIRFGVADTTDDLEESTHGSGREQGGIEVQAKAGDVFILPAGTAHKTHDTTPAEFALLTPGKGKGIEAEDPKKALSEIKLDGFCMIGAYPKGSLWDFAEGQENDGHFKEVWATPKPERDPLLGDAKEGLVGLWVDHEAAPKRTSKL</sequence>
<keyword evidence="2" id="KW-1185">Reference proteome</keyword>
<organism evidence="1 2">
    <name type="scientific">Zasmidium cellare ATCC 36951</name>
    <dbReference type="NCBI Taxonomy" id="1080233"/>
    <lineage>
        <taxon>Eukaryota</taxon>
        <taxon>Fungi</taxon>
        <taxon>Dikarya</taxon>
        <taxon>Ascomycota</taxon>
        <taxon>Pezizomycotina</taxon>
        <taxon>Dothideomycetes</taxon>
        <taxon>Dothideomycetidae</taxon>
        <taxon>Mycosphaerellales</taxon>
        <taxon>Mycosphaerellaceae</taxon>
        <taxon>Zasmidium</taxon>
    </lineage>
</organism>
<dbReference type="InterPro" id="IPR014710">
    <property type="entry name" value="RmlC-like_jellyroll"/>
</dbReference>
<name>A0A6A6CX62_ZASCE</name>
<dbReference type="InterPro" id="IPR047121">
    <property type="entry name" value="YjiB-like"/>
</dbReference>
<dbReference type="RefSeq" id="XP_033671679.1">
    <property type="nucleotide sequence ID" value="XM_033815802.1"/>
</dbReference>
<protein>
    <submittedName>
        <fullName evidence="1">Uncharacterized protein</fullName>
    </submittedName>
</protein>
<proteinExistence type="predicted"/>
<dbReference type="OrthoDB" id="2446447at2759"/>
<dbReference type="Gene3D" id="2.60.120.10">
    <property type="entry name" value="Jelly Rolls"/>
    <property type="match status" value="1"/>
</dbReference>
<dbReference type="InterPro" id="IPR011051">
    <property type="entry name" value="RmlC_Cupin_sf"/>
</dbReference>
<gene>
    <name evidence="1" type="ORF">M409DRAFT_63852</name>
</gene>
<dbReference type="GeneID" id="54569074"/>
<evidence type="ECO:0000313" key="2">
    <source>
        <dbReference type="Proteomes" id="UP000799537"/>
    </source>
</evidence>
<dbReference type="PANTHER" id="PTHR36448:SF3">
    <property type="entry name" value="CUPIN TYPE-2 DOMAIN-CONTAINING PROTEIN"/>
    <property type="match status" value="1"/>
</dbReference>
<dbReference type="CDD" id="cd02219">
    <property type="entry name" value="cupin_YjlB-like"/>
    <property type="match status" value="1"/>
</dbReference>
<evidence type="ECO:0000313" key="1">
    <source>
        <dbReference type="EMBL" id="KAF2170790.1"/>
    </source>
</evidence>
<dbReference type="PANTHER" id="PTHR36448">
    <property type="entry name" value="BLR7373 PROTEIN"/>
    <property type="match status" value="1"/>
</dbReference>
<dbReference type="SUPFAM" id="SSF51182">
    <property type="entry name" value="RmlC-like cupins"/>
    <property type="match status" value="1"/>
</dbReference>